<feature type="signal peptide" evidence="1">
    <location>
        <begin position="1"/>
        <end position="20"/>
    </location>
</feature>
<sequence>MTPAILLVFVLGCTALTSSALSLDDAFADNDVTVTRQDVVRQERKVSITRLAAKDCSQAMTQSKFDDGTTSDVLDDLDNEVRVILLSATPNICYVEDVTGAKARCEDGSFKVEQGDEGSSNDTVYEQVEEMKVEDLPDRLASLCQGRTVLKVTAAAASGAAGNVAARALTSQKRKAASCTTYKSNCHECSCVGWLFRARRCRICCDEKQVCNK</sequence>
<name>A0AAN9AI97_9CAEN</name>
<evidence type="ECO:0000313" key="2">
    <source>
        <dbReference type="EMBL" id="KAK7087446.1"/>
    </source>
</evidence>
<gene>
    <name evidence="2" type="ORF">V1264_021497</name>
</gene>
<dbReference type="EMBL" id="JBAMIC010004070">
    <property type="protein sequence ID" value="KAK7087446.1"/>
    <property type="molecule type" value="Genomic_DNA"/>
</dbReference>
<evidence type="ECO:0000256" key="1">
    <source>
        <dbReference type="SAM" id="SignalP"/>
    </source>
</evidence>
<protein>
    <submittedName>
        <fullName evidence="2">Uncharacterized protein</fullName>
    </submittedName>
</protein>
<evidence type="ECO:0000313" key="3">
    <source>
        <dbReference type="Proteomes" id="UP001374579"/>
    </source>
</evidence>
<dbReference type="Proteomes" id="UP001374579">
    <property type="component" value="Unassembled WGS sequence"/>
</dbReference>
<proteinExistence type="predicted"/>
<dbReference type="AlphaFoldDB" id="A0AAN9AI97"/>
<keyword evidence="1" id="KW-0732">Signal</keyword>
<feature type="chain" id="PRO_5042993207" evidence="1">
    <location>
        <begin position="21"/>
        <end position="213"/>
    </location>
</feature>
<organism evidence="2 3">
    <name type="scientific">Littorina saxatilis</name>
    <dbReference type="NCBI Taxonomy" id="31220"/>
    <lineage>
        <taxon>Eukaryota</taxon>
        <taxon>Metazoa</taxon>
        <taxon>Spiralia</taxon>
        <taxon>Lophotrochozoa</taxon>
        <taxon>Mollusca</taxon>
        <taxon>Gastropoda</taxon>
        <taxon>Caenogastropoda</taxon>
        <taxon>Littorinimorpha</taxon>
        <taxon>Littorinoidea</taxon>
        <taxon>Littorinidae</taxon>
        <taxon>Littorina</taxon>
    </lineage>
</organism>
<keyword evidence="3" id="KW-1185">Reference proteome</keyword>
<reference evidence="2 3" key="1">
    <citation type="submission" date="2024-02" db="EMBL/GenBank/DDBJ databases">
        <title>Chromosome-scale genome assembly of the rough periwinkle Littorina saxatilis.</title>
        <authorList>
            <person name="De Jode A."/>
            <person name="Faria R."/>
            <person name="Formenti G."/>
            <person name="Sims Y."/>
            <person name="Smith T.P."/>
            <person name="Tracey A."/>
            <person name="Wood J.M.D."/>
            <person name="Zagrodzka Z.B."/>
            <person name="Johannesson K."/>
            <person name="Butlin R.K."/>
            <person name="Leder E.H."/>
        </authorList>
    </citation>
    <scope>NUCLEOTIDE SEQUENCE [LARGE SCALE GENOMIC DNA]</scope>
    <source>
        <strain evidence="2">Snail1</strain>
        <tissue evidence="2">Muscle</tissue>
    </source>
</reference>
<comment type="caution">
    <text evidence="2">The sequence shown here is derived from an EMBL/GenBank/DDBJ whole genome shotgun (WGS) entry which is preliminary data.</text>
</comment>
<accession>A0AAN9AI97</accession>